<sequence>MNRFLKNFEFEDTTPRTSPAASDDSLLEQEKNQHIRNVFPSSPDELEGYRPMRVALVQTAAGLKPPSGGFRGNYASLLALQKHGHMTMQFAWATRQDIYEAVAELKSAGRFSKQHFQRGTVQIFDKDSNSTPVTWTKFTNTHGILCVTLDAETMIPTYPNPLQQEDAAAFIRTGSVPARAVPYMRWLQDHIIGFNATHVVFNDAFASVATCNLPADIQAGIARVEVVHTLEQLPTGPYAGGISGGAQCPEELRLFKELDGLIAVSKAVQRYAKDHCGLHAEMIPNHAWSYKDKETSDWPRYRSNFAKQNVVMINPAWVKGYDIFLAMARDNAQRKVENNWDALLDRPVYNFIAYLGWGSSPKMVQDLKAAGVKVEESVTDMEPVFDNMSVLIMPSLWQEAWGLSATEAQLRGIPVIASNVGGLQEAKRYVTPFINVNTISGQERNEKGEYVIPVQDVKPWMKELDSLLTDKDRYEAVSHMAFYTTREWIRNFDVRGMEKYLLDVMK</sequence>
<dbReference type="Gene3D" id="3.40.50.2000">
    <property type="entry name" value="Glycogen Phosphorylase B"/>
    <property type="match status" value="1"/>
</dbReference>
<proteinExistence type="predicted"/>
<reference evidence="3 4" key="1">
    <citation type="submission" date="2023-08" db="EMBL/GenBank/DDBJ databases">
        <title>Black Yeasts Isolated from many extreme environments.</title>
        <authorList>
            <person name="Coleine C."/>
            <person name="Stajich J.E."/>
            <person name="Selbmann L."/>
        </authorList>
    </citation>
    <scope>NUCLEOTIDE SEQUENCE [LARGE SCALE GENOMIC DNA]</scope>
    <source>
        <strain evidence="3 4">CCFEE 5910</strain>
    </source>
</reference>
<evidence type="ECO:0008006" key="5">
    <source>
        <dbReference type="Google" id="ProtNLM"/>
    </source>
</evidence>
<dbReference type="EMBL" id="JAVRRJ010000002">
    <property type="protein sequence ID" value="KAK5089164.1"/>
    <property type="molecule type" value="Genomic_DNA"/>
</dbReference>
<dbReference type="Proteomes" id="UP001309876">
    <property type="component" value="Unassembled WGS sequence"/>
</dbReference>
<dbReference type="CDD" id="cd03801">
    <property type="entry name" value="GT4_PimA-like"/>
    <property type="match status" value="1"/>
</dbReference>
<gene>
    <name evidence="3" type="ORF">LTR05_003388</name>
</gene>
<accession>A0AAN7T6J7</accession>
<name>A0AAN7T6J7_9EURO</name>
<evidence type="ECO:0000256" key="2">
    <source>
        <dbReference type="ARBA" id="ARBA00022679"/>
    </source>
</evidence>
<keyword evidence="2" id="KW-0808">Transferase</keyword>
<comment type="caution">
    <text evidence="3">The sequence shown here is derived from an EMBL/GenBank/DDBJ whole genome shotgun (WGS) entry which is preliminary data.</text>
</comment>
<dbReference type="GO" id="GO:0016757">
    <property type="term" value="F:glycosyltransferase activity"/>
    <property type="evidence" value="ECO:0007669"/>
    <property type="project" value="UniProtKB-KW"/>
</dbReference>
<evidence type="ECO:0000313" key="3">
    <source>
        <dbReference type="EMBL" id="KAK5089164.1"/>
    </source>
</evidence>
<dbReference type="PANTHER" id="PTHR12526:SF510">
    <property type="entry name" value="D-INOSITOL 3-PHOSPHATE GLYCOSYLTRANSFERASE"/>
    <property type="match status" value="1"/>
</dbReference>
<dbReference type="PANTHER" id="PTHR12526">
    <property type="entry name" value="GLYCOSYLTRANSFERASE"/>
    <property type="match status" value="1"/>
</dbReference>
<dbReference type="SUPFAM" id="SSF53756">
    <property type="entry name" value="UDP-Glycosyltransferase/glycogen phosphorylase"/>
    <property type="match status" value="1"/>
</dbReference>
<keyword evidence="1" id="KW-0328">Glycosyltransferase</keyword>
<evidence type="ECO:0000313" key="4">
    <source>
        <dbReference type="Proteomes" id="UP001309876"/>
    </source>
</evidence>
<dbReference type="AlphaFoldDB" id="A0AAN7T6J7"/>
<dbReference type="Pfam" id="PF13692">
    <property type="entry name" value="Glyco_trans_1_4"/>
    <property type="match status" value="1"/>
</dbReference>
<organism evidence="3 4">
    <name type="scientific">Lithohypha guttulata</name>
    <dbReference type="NCBI Taxonomy" id="1690604"/>
    <lineage>
        <taxon>Eukaryota</taxon>
        <taxon>Fungi</taxon>
        <taxon>Dikarya</taxon>
        <taxon>Ascomycota</taxon>
        <taxon>Pezizomycotina</taxon>
        <taxon>Eurotiomycetes</taxon>
        <taxon>Chaetothyriomycetidae</taxon>
        <taxon>Chaetothyriales</taxon>
        <taxon>Trichomeriaceae</taxon>
        <taxon>Lithohypha</taxon>
    </lineage>
</organism>
<keyword evidence="4" id="KW-1185">Reference proteome</keyword>
<evidence type="ECO:0000256" key="1">
    <source>
        <dbReference type="ARBA" id="ARBA00022676"/>
    </source>
</evidence>
<protein>
    <recommendedName>
        <fullName evidence="5">Glycosyltransferase</fullName>
    </recommendedName>
</protein>